<dbReference type="InterPro" id="IPR054055">
    <property type="entry name" value="YpzH"/>
</dbReference>
<dbReference type="Pfam" id="PF21835">
    <property type="entry name" value="YIEGIA_cap"/>
    <property type="match status" value="1"/>
</dbReference>
<organism evidence="1 2">
    <name type="scientific">Syntrophaceticus schinkii</name>
    <dbReference type="NCBI Taxonomy" id="499207"/>
    <lineage>
        <taxon>Bacteria</taxon>
        <taxon>Bacillati</taxon>
        <taxon>Bacillota</taxon>
        <taxon>Clostridia</taxon>
        <taxon>Thermoanaerobacterales</taxon>
        <taxon>Thermoanaerobacterales Family III. Incertae Sedis</taxon>
        <taxon>Syntrophaceticus</taxon>
    </lineage>
</organism>
<reference evidence="2" key="1">
    <citation type="submission" date="2015-01" db="EMBL/GenBank/DDBJ databases">
        <authorList>
            <person name="Manzoor Shahid"/>
            <person name="Zubair Saima"/>
        </authorList>
    </citation>
    <scope>NUCLEOTIDE SEQUENCE [LARGE SCALE GENOMIC DNA]</scope>
    <source>
        <strain evidence="2">Sp3</strain>
    </source>
</reference>
<keyword evidence="2" id="KW-1185">Reference proteome</keyword>
<dbReference type="Proteomes" id="UP000046155">
    <property type="component" value="Unassembled WGS sequence"/>
</dbReference>
<accession>A0A0B7MG71</accession>
<sequence length="107" mass="11895">MHQIKVVVVKTELKKVILAVIAQDSQLVFGGAPVFIASSQEEQEKNCALSEQNFEWNDSRRGKRSVGYCQPLGVIYGEDNLPLLWWFTLFGNCGGNPPGHLAQEESC</sequence>
<proteinExistence type="predicted"/>
<dbReference type="EMBL" id="CDRZ01000232">
    <property type="protein sequence ID" value="CEO89075.1"/>
    <property type="molecule type" value="Genomic_DNA"/>
</dbReference>
<gene>
    <name evidence="1" type="ORF">SSCH_360012</name>
</gene>
<evidence type="ECO:0000313" key="2">
    <source>
        <dbReference type="Proteomes" id="UP000046155"/>
    </source>
</evidence>
<dbReference type="AlphaFoldDB" id="A0A0B7MG71"/>
<evidence type="ECO:0000313" key="1">
    <source>
        <dbReference type="EMBL" id="CEO89075.1"/>
    </source>
</evidence>
<name>A0A0B7MG71_9FIRM</name>
<protein>
    <submittedName>
        <fullName evidence="1">Uncharacterized protein</fullName>
    </submittedName>
</protein>